<protein>
    <recommendedName>
        <fullName evidence="4">DUF2178 domain-containing protein</fullName>
    </recommendedName>
</protein>
<proteinExistence type="predicted"/>
<name>A0A9Q8CFY7_9STAP</name>
<organism evidence="2 3">
    <name type="scientific">Macrococcus carouselicus</name>
    <dbReference type="NCBI Taxonomy" id="69969"/>
    <lineage>
        <taxon>Bacteria</taxon>
        <taxon>Bacillati</taxon>
        <taxon>Bacillota</taxon>
        <taxon>Bacilli</taxon>
        <taxon>Bacillales</taxon>
        <taxon>Staphylococcaceae</taxon>
        <taxon>Macrococcus</taxon>
    </lineage>
</organism>
<feature type="transmembrane region" description="Helical" evidence="1">
    <location>
        <begin position="72"/>
        <end position="90"/>
    </location>
</feature>
<keyword evidence="1" id="KW-0472">Membrane</keyword>
<evidence type="ECO:0000313" key="3">
    <source>
        <dbReference type="Proteomes" id="UP000295280"/>
    </source>
</evidence>
<dbReference type="Proteomes" id="UP000295280">
    <property type="component" value="Unassembled WGS sequence"/>
</dbReference>
<feature type="transmembrane region" description="Helical" evidence="1">
    <location>
        <begin position="34"/>
        <end position="52"/>
    </location>
</feature>
<evidence type="ECO:0000256" key="1">
    <source>
        <dbReference type="SAM" id="Phobius"/>
    </source>
</evidence>
<feature type="transmembrane region" description="Helical" evidence="1">
    <location>
        <begin position="102"/>
        <end position="120"/>
    </location>
</feature>
<reference evidence="2 3" key="1">
    <citation type="submission" date="2019-01" db="EMBL/GenBank/DDBJ databases">
        <title>Draft genome sequences of the type strains of six Macrococcus species.</title>
        <authorList>
            <person name="Mazhar S."/>
            <person name="Altermann E."/>
            <person name="Hill C."/>
            <person name="Mcauliffe O."/>
        </authorList>
    </citation>
    <scope>NUCLEOTIDE SEQUENCE [LARGE SCALE GENOMIC DNA]</scope>
    <source>
        <strain evidence="2 3">ATCC 51828</strain>
    </source>
</reference>
<keyword evidence="1" id="KW-0812">Transmembrane</keyword>
<sequence>MKRTFNQQVLLGLGIMLTLMGLAIGLIVGMNNLSLWLTMFVLGIVLILRSFIFEGEKFDEREQMINCRSYKFTFMMTLFVSFIFYSLYFFKMVHLAGEDAFIIFMATMILTQGISSFIYAKLL</sequence>
<dbReference type="RefSeq" id="WP_133418184.1">
    <property type="nucleotide sequence ID" value="NZ_SCWD01000004.1"/>
</dbReference>
<keyword evidence="1" id="KW-1133">Transmembrane helix</keyword>
<dbReference type="AlphaFoldDB" id="A0A9Q8CFY7"/>
<accession>A0A9Q8CFY7</accession>
<evidence type="ECO:0008006" key="4">
    <source>
        <dbReference type="Google" id="ProtNLM"/>
    </source>
</evidence>
<gene>
    <name evidence="2" type="ORF">ERX40_09100</name>
</gene>
<keyword evidence="3" id="KW-1185">Reference proteome</keyword>
<evidence type="ECO:0000313" key="2">
    <source>
        <dbReference type="EMBL" id="TDM00688.1"/>
    </source>
</evidence>
<dbReference type="EMBL" id="SCWD01000004">
    <property type="protein sequence ID" value="TDM00688.1"/>
    <property type="molecule type" value="Genomic_DNA"/>
</dbReference>
<feature type="transmembrane region" description="Helical" evidence="1">
    <location>
        <begin position="9"/>
        <end position="28"/>
    </location>
</feature>
<dbReference type="OrthoDB" id="2418235at2"/>
<comment type="caution">
    <text evidence="2">The sequence shown here is derived from an EMBL/GenBank/DDBJ whole genome shotgun (WGS) entry which is preliminary data.</text>
</comment>